<sequence>MKTNIDQKIKKFTPKKYNETIRTRKVDYNLWEGDVKEEFSSDRKKIRIVSEVFGEFREPEEKLPIDVDGGGKTGGGGNKPGNGDEPEWKKYADLIASQLRDEMASRDQKFDQYGKRLDALENKVDQILEILEILKNKK</sequence>
<protein>
    <submittedName>
        <fullName evidence="3">Uncharacterized protein</fullName>
    </submittedName>
</protein>
<dbReference type="Proteomes" id="UP000217033">
    <property type="component" value="Unassembled WGS sequence"/>
</dbReference>
<organism evidence="3 4">
    <name type="scientific">Mycoplasmopsis agassizii</name>
    <dbReference type="NCBI Taxonomy" id="33922"/>
    <lineage>
        <taxon>Bacteria</taxon>
        <taxon>Bacillati</taxon>
        <taxon>Mycoplasmatota</taxon>
        <taxon>Mycoplasmoidales</taxon>
        <taxon>Metamycoplasmataceae</taxon>
        <taxon>Mycoplasmopsis</taxon>
    </lineage>
</organism>
<dbReference type="RefSeq" id="WP_084232797.1">
    <property type="nucleotide sequence ID" value="NZ_FWXE01000016.1"/>
</dbReference>
<dbReference type="EMBL" id="NQMN01000001">
    <property type="protein sequence ID" value="PAF55181.1"/>
    <property type="molecule type" value="Genomic_DNA"/>
</dbReference>
<evidence type="ECO:0000313" key="4">
    <source>
        <dbReference type="Proteomes" id="UP000217033"/>
    </source>
</evidence>
<keyword evidence="4" id="KW-1185">Reference proteome</keyword>
<evidence type="ECO:0000256" key="2">
    <source>
        <dbReference type="SAM" id="MobiDB-lite"/>
    </source>
</evidence>
<reference evidence="3" key="1">
    <citation type="submission" date="2017-08" db="EMBL/GenBank/DDBJ databases">
        <authorList>
            <person name="Alvarez-Ponce D."/>
            <person name="Weitzman C.L."/>
            <person name="Tillett R.L."/>
            <person name="Sandmeier F.C."/>
            <person name="Tracy C.R."/>
        </authorList>
    </citation>
    <scope>NUCLEOTIDE SEQUENCE [LARGE SCALE GENOMIC DNA]</scope>
    <source>
        <strain evidence="3">PS6</strain>
    </source>
</reference>
<feature type="region of interest" description="Disordered" evidence="2">
    <location>
        <begin position="62"/>
        <end position="87"/>
    </location>
</feature>
<name>A0ABX4H5L1_9BACT</name>
<comment type="caution">
    <text evidence="3">The sequence shown here is derived from an EMBL/GenBank/DDBJ whole genome shotgun (WGS) entry which is preliminary data.</text>
</comment>
<proteinExistence type="predicted"/>
<gene>
    <name evidence="3" type="ORF">CJF60_00645</name>
</gene>
<evidence type="ECO:0000313" key="3">
    <source>
        <dbReference type="EMBL" id="PAF55181.1"/>
    </source>
</evidence>
<feature type="coiled-coil region" evidence="1">
    <location>
        <begin position="110"/>
        <end position="137"/>
    </location>
</feature>
<keyword evidence="1" id="KW-0175">Coiled coil</keyword>
<accession>A0ABX4H5L1</accession>
<feature type="compositionally biased region" description="Gly residues" evidence="2">
    <location>
        <begin position="68"/>
        <end position="80"/>
    </location>
</feature>
<evidence type="ECO:0000256" key="1">
    <source>
        <dbReference type="SAM" id="Coils"/>
    </source>
</evidence>